<name>A0A3D9LC39_9MICC</name>
<dbReference type="Proteomes" id="UP000256727">
    <property type="component" value="Unassembled WGS sequence"/>
</dbReference>
<sequence>MTEPIEHDILSYGITGPPRSCMATWPPNFRAHILHMAADLEELASEEVLDIVVAEEFAEDDLVWISRVAYRP</sequence>
<proteinExistence type="predicted"/>
<gene>
    <name evidence="1" type="ORF">C8E99_1040</name>
</gene>
<keyword evidence="2" id="KW-1185">Reference proteome</keyword>
<dbReference type="EMBL" id="QREH01000001">
    <property type="protein sequence ID" value="REE03234.1"/>
    <property type="molecule type" value="Genomic_DNA"/>
</dbReference>
<protein>
    <submittedName>
        <fullName evidence="1">Uncharacterized protein</fullName>
    </submittedName>
</protein>
<organism evidence="1 2">
    <name type="scientific">Citricoccus muralis</name>
    <dbReference type="NCBI Taxonomy" id="169134"/>
    <lineage>
        <taxon>Bacteria</taxon>
        <taxon>Bacillati</taxon>
        <taxon>Actinomycetota</taxon>
        <taxon>Actinomycetes</taxon>
        <taxon>Micrococcales</taxon>
        <taxon>Micrococcaceae</taxon>
        <taxon>Citricoccus</taxon>
    </lineage>
</organism>
<comment type="caution">
    <text evidence="1">The sequence shown here is derived from an EMBL/GenBank/DDBJ whole genome shotgun (WGS) entry which is preliminary data.</text>
</comment>
<evidence type="ECO:0000313" key="1">
    <source>
        <dbReference type="EMBL" id="REE03234.1"/>
    </source>
</evidence>
<accession>A0A3D9LC39</accession>
<reference evidence="1 2" key="1">
    <citation type="submission" date="2018-07" db="EMBL/GenBank/DDBJ databases">
        <title>Sequencing the genomes of 1000 actinobacteria strains.</title>
        <authorList>
            <person name="Klenk H.-P."/>
        </authorList>
    </citation>
    <scope>NUCLEOTIDE SEQUENCE [LARGE SCALE GENOMIC DNA]</scope>
    <source>
        <strain evidence="1 2">DSM 14442</strain>
    </source>
</reference>
<evidence type="ECO:0000313" key="2">
    <source>
        <dbReference type="Proteomes" id="UP000256727"/>
    </source>
</evidence>
<dbReference type="AlphaFoldDB" id="A0A3D9LC39"/>